<gene>
    <name evidence="10" type="ORF">ACFSFW_18840</name>
</gene>
<keyword evidence="11" id="KW-1185">Reference proteome</keyword>
<evidence type="ECO:0000256" key="2">
    <source>
        <dbReference type="ARBA" id="ARBA00005417"/>
    </source>
</evidence>
<dbReference type="SUPFAM" id="SSF52540">
    <property type="entry name" value="P-loop containing nucleoside triphosphate hydrolases"/>
    <property type="match status" value="2"/>
</dbReference>
<evidence type="ECO:0000256" key="6">
    <source>
        <dbReference type="ARBA" id="ARBA00022840"/>
    </source>
</evidence>
<dbReference type="InterPro" id="IPR003593">
    <property type="entry name" value="AAA+_ATPase"/>
</dbReference>
<dbReference type="InterPro" id="IPR027417">
    <property type="entry name" value="P-loop_NTPase"/>
</dbReference>
<dbReference type="GO" id="GO:0005524">
    <property type="term" value="F:ATP binding"/>
    <property type="evidence" value="ECO:0007669"/>
    <property type="project" value="UniProtKB-KW"/>
</dbReference>
<proteinExistence type="inferred from homology"/>
<evidence type="ECO:0000256" key="7">
    <source>
        <dbReference type="ARBA" id="ARBA00022967"/>
    </source>
</evidence>
<comment type="similarity">
    <text evidence="2">Belongs to the ABC transporter superfamily.</text>
</comment>
<evidence type="ECO:0000256" key="1">
    <source>
        <dbReference type="ARBA" id="ARBA00004202"/>
    </source>
</evidence>
<dbReference type="CDD" id="cd03225">
    <property type="entry name" value="ABC_cobalt_CbiO_domain1"/>
    <property type="match status" value="2"/>
</dbReference>
<name>A0ABW4MSV5_9BACI</name>
<dbReference type="PROSITE" id="PS50893">
    <property type="entry name" value="ABC_TRANSPORTER_2"/>
    <property type="match status" value="2"/>
</dbReference>
<evidence type="ECO:0000313" key="10">
    <source>
        <dbReference type="EMBL" id="MFD1780726.1"/>
    </source>
</evidence>
<evidence type="ECO:0000256" key="4">
    <source>
        <dbReference type="ARBA" id="ARBA00022475"/>
    </source>
</evidence>
<keyword evidence="7" id="KW-1278">Translocase</keyword>
<accession>A0ABW4MSV5</accession>
<reference evidence="11" key="1">
    <citation type="journal article" date="2019" name="Int. J. Syst. Evol. Microbiol.">
        <title>The Global Catalogue of Microorganisms (GCM) 10K type strain sequencing project: providing services to taxonomists for standard genome sequencing and annotation.</title>
        <authorList>
            <consortium name="The Broad Institute Genomics Platform"/>
            <consortium name="The Broad Institute Genome Sequencing Center for Infectious Disease"/>
            <person name="Wu L."/>
            <person name="Ma J."/>
        </authorList>
    </citation>
    <scope>NUCLEOTIDE SEQUENCE [LARGE SCALE GENOMIC DNA]</scope>
    <source>
        <strain evidence="11">CCUG 15531</strain>
    </source>
</reference>
<dbReference type="Gene3D" id="3.40.50.300">
    <property type="entry name" value="P-loop containing nucleotide triphosphate hydrolases"/>
    <property type="match status" value="2"/>
</dbReference>
<evidence type="ECO:0000259" key="9">
    <source>
        <dbReference type="PROSITE" id="PS50893"/>
    </source>
</evidence>
<keyword evidence="5" id="KW-0547">Nucleotide-binding</keyword>
<keyword evidence="6 10" id="KW-0067">ATP-binding</keyword>
<dbReference type="InterPro" id="IPR050095">
    <property type="entry name" value="ECF_ABC_transporter_ATP-bd"/>
</dbReference>
<dbReference type="RefSeq" id="WP_388040499.1">
    <property type="nucleotide sequence ID" value="NZ_JBHUEK010000026.1"/>
</dbReference>
<dbReference type="InterPro" id="IPR003439">
    <property type="entry name" value="ABC_transporter-like_ATP-bd"/>
</dbReference>
<dbReference type="Pfam" id="PF00005">
    <property type="entry name" value="ABC_tran"/>
    <property type="match status" value="2"/>
</dbReference>
<keyword evidence="4" id="KW-1003">Cell membrane</keyword>
<dbReference type="InterPro" id="IPR015856">
    <property type="entry name" value="ABC_transpr_CbiO/EcfA_su"/>
</dbReference>
<sequence length="487" mass="56249">MESIAFVENLRLTFPGDKSLLFKDLSCHIKKGEKILILGPSGCGKSTILQVLSGIIPNSIELPMKVNKLQIPKEWGYVFQDPDSQFCMPYVDEELAFVLENLQIPREQMDERIKSLLEQVGLDLEDFHTNIQTLSGGMKQRLAIASVLALEPDVLFLDEPSSMLDPLGTKEIWEVIRNVVEDKTVVIVEHKLDHVLPIVDRIILFNESGEIIADGSKAEIFSSYKTLIKEQGIWYPGVWEHFIQDFKWMEYVNTEGFNHPSIRLEEFKGYRQKKEKIYVNDVQVHEGEWIVVKGRNGAGKSTLLHSLMQFIQTKGHYSFFGEVVTSSKKLDQLMTFVFQNPELQFVTNSVYEEIAYSLRIDKRNEREISETVEELLRIFHLIEHQNKHPYQLSMGQKRRLSVAASIVRDQQILLLDEPTFGLDSKNTFALLSLLEDYRQKNKTIIMVTHDEKIEEYFATRSWTIENGRLIKDQLLNRAKVNLSLVQV</sequence>
<dbReference type="InterPro" id="IPR017871">
    <property type="entry name" value="ABC_transporter-like_CS"/>
</dbReference>
<comment type="subcellular location">
    <subcellularLocation>
        <location evidence="1">Cell membrane</location>
        <topology evidence="1">Peripheral membrane protein</topology>
    </subcellularLocation>
</comment>
<evidence type="ECO:0000256" key="3">
    <source>
        <dbReference type="ARBA" id="ARBA00022448"/>
    </source>
</evidence>
<evidence type="ECO:0000256" key="5">
    <source>
        <dbReference type="ARBA" id="ARBA00022741"/>
    </source>
</evidence>
<dbReference type="Proteomes" id="UP001597227">
    <property type="component" value="Unassembled WGS sequence"/>
</dbReference>
<keyword evidence="3" id="KW-0813">Transport</keyword>
<dbReference type="PROSITE" id="PS00211">
    <property type="entry name" value="ABC_TRANSPORTER_1"/>
    <property type="match status" value="1"/>
</dbReference>
<keyword evidence="8" id="KW-0472">Membrane</keyword>
<feature type="domain" description="ABC transporter" evidence="9">
    <location>
        <begin position="262"/>
        <end position="487"/>
    </location>
</feature>
<evidence type="ECO:0000313" key="11">
    <source>
        <dbReference type="Proteomes" id="UP001597227"/>
    </source>
</evidence>
<feature type="domain" description="ABC transporter" evidence="9">
    <location>
        <begin position="7"/>
        <end position="233"/>
    </location>
</feature>
<dbReference type="EMBL" id="JBHUEK010000026">
    <property type="protein sequence ID" value="MFD1780726.1"/>
    <property type="molecule type" value="Genomic_DNA"/>
</dbReference>
<dbReference type="PANTHER" id="PTHR43553">
    <property type="entry name" value="HEAVY METAL TRANSPORTER"/>
    <property type="match status" value="1"/>
</dbReference>
<protein>
    <submittedName>
        <fullName evidence="10">ABC transporter ATP-binding protein</fullName>
    </submittedName>
</protein>
<comment type="caution">
    <text evidence="10">The sequence shown here is derived from an EMBL/GenBank/DDBJ whole genome shotgun (WGS) entry which is preliminary data.</text>
</comment>
<dbReference type="SMART" id="SM00382">
    <property type="entry name" value="AAA"/>
    <property type="match status" value="2"/>
</dbReference>
<evidence type="ECO:0000256" key="8">
    <source>
        <dbReference type="ARBA" id="ARBA00023136"/>
    </source>
</evidence>
<organism evidence="10 11">
    <name type="scientific">Fredinandcohnia salidurans</name>
    <dbReference type="NCBI Taxonomy" id="2595041"/>
    <lineage>
        <taxon>Bacteria</taxon>
        <taxon>Bacillati</taxon>
        <taxon>Bacillota</taxon>
        <taxon>Bacilli</taxon>
        <taxon>Bacillales</taxon>
        <taxon>Bacillaceae</taxon>
        <taxon>Fredinandcohnia</taxon>
    </lineage>
</organism>